<keyword evidence="4" id="KW-0547">Nucleotide-binding</keyword>
<comment type="similarity">
    <text evidence="1">Belongs to the PI3/PI4-kinase family. Type II PI4K subfamily.</text>
</comment>
<sequence>MALVIKERVVGSREFHRFKNLARTEKCRRQVFVQTDAGSVLGIELDRTDNAQNVKTKMQMALNVPIEESSITFGVISLSNGLSVVKNDSPLRLTHSHMHRSSSTPCFSSSSTYNDVMDLSPPLEIIGGLHCGPHIKKLIREAVKAMESGVDPVPVQGGLGGAYYMRNLEDESIAIVKPTDEEPFAPNNPKGLVGRTLGQPGLHQSIPVGETGVREVAAYLLDHDSFAKVPPTILIKITHPVFHVRDRKPRTISKIASFQQFVAHEYNASDLGSSKFSVSAVHRIGILDVRILNADRHSGNVLVKTHRSSLNSYNRCIDVGEGYGLVPIDHGLCLPQALEDPYFEWLHWAQASVPFADEELEYIRKLDPFKDADMLRTELPMLREASLRILVLCTIFLKGAAASGLCLSHIGEMMTREFCGMEEESLSQLEILCIQAKADLEGEVLEEIKHSAELEKGDYDLTDHFQFEMELESEPILGPPKESRNGGLPCLVVRSPIQSMFLSCHGGVTWDALPSLHEGDEEEEEDSIKIPSKSPSLSLSPQGGTFKDRNQRLPIQVGMKKKELRRWGLSLYGVMIPEVETSATNCISFASLSEEEWVAFLGCFEALLPEAFESKKNSSLKQGLATSFQF</sequence>
<keyword evidence="6" id="KW-0067">ATP-binding</keyword>
<keyword evidence="3" id="KW-0808">Transferase</keyword>
<feature type="domain" description="PI3K/PI4K catalytic" evidence="8">
    <location>
        <begin position="149"/>
        <end position="448"/>
    </location>
</feature>
<dbReference type="Proteomes" id="UP000017836">
    <property type="component" value="Unassembled WGS sequence"/>
</dbReference>
<evidence type="ECO:0000256" key="2">
    <source>
        <dbReference type="ARBA" id="ARBA00012169"/>
    </source>
</evidence>
<evidence type="ECO:0000256" key="3">
    <source>
        <dbReference type="ARBA" id="ARBA00022679"/>
    </source>
</evidence>
<dbReference type="EMBL" id="KI394313">
    <property type="protein sequence ID" value="ERN03954.1"/>
    <property type="molecule type" value="Genomic_DNA"/>
</dbReference>
<evidence type="ECO:0000313" key="10">
    <source>
        <dbReference type="Proteomes" id="UP000017836"/>
    </source>
</evidence>
<evidence type="ECO:0000256" key="7">
    <source>
        <dbReference type="SAM" id="MobiDB-lite"/>
    </source>
</evidence>
<evidence type="ECO:0000256" key="1">
    <source>
        <dbReference type="ARBA" id="ARBA00008941"/>
    </source>
</evidence>
<evidence type="ECO:0000256" key="6">
    <source>
        <dbReference type="ARBA" id="ARBA00022840"/>
    </source>
</evidence>
<dbReference type="OrthoDB" id="5839at2759"/>
<evidence type="ECO:0000256" key="4">
    <source>
        <dbReference type="ARBA" id="ARBA00022741"/>
    </source>
</evidence>
<gene>
    <name evidence="9" type="ORF">AMTR_s00079p00064290</name>
</gene>
<dbReference type="EC" id="2.7.1.67" evidence="2"/>
<dbReference type="GO" id="GO:0005524">
    <property type="term" value="F:ATP binding"/>
    <property type="evidence" value="ECO:0007669"/>
    <property type="project" value="UniProtKB-KW"/>
</dbReference>
<name>W1P8E7_AMBTC</name>
<organism evidence="9 10">
    <name type="scientific">Amborella trichopoda</name>
    <dbReference type="NCBI Taxonomy" id="13333"/>
    <lineage>
        <taxon>Eukaryota</taxon>
        <taxon>Viridiplantae</taxon>
        <taxon>Streptophyta</taxon>
        <taxon>Embryophyta</taxon>
        <taxon>Tracheophyta</taxon>
        <taxon>Spermatophyta</taxon>
        <taxon>Magnoliopsida</taxon>
        <taxon>Amborellales</taxon>
        <taxon>Amborellaceae</taxon>
        <taxon>Amborella</taxon>
    </lineage>
</organism>
<dbReference type="GO" id="GO:0004430">
    <property type="term" value="F:1-phosphatidylinositol 4-kinase activity"/>
    <property type="evidence" value="ECO:0007669"/>
    <property type="project" value="UniProtKB-EC"/>
</dbReference>
<keyword evidence="10" id="KW-1185">Reference proteome</keyword>
<feature type="region of interest" description="Disordered" evidence="7">
    <location>
        <begin position="517"/>
        <end position="545"/>
    </location>
</feature>
<feature type="compositionally biased region" description="Low complexity" evidence="7">
    <location>
        <begin position="529"/>
        <end position="540"/>
    </location>
</feature>
<dbReference type="Gramene" id="ERN03954">
    <property type="protein sequence ID" value="ERN03954"/>
    <property type="gene ID" value="AMTR_s00079p00064290"/>
</dbReference>
<dbReference type="PROSITE" id="PS50290">
    <property type="entry name" value="PI3_4_KINASE_3"/>
    <property type="match status" value="1"/>
</dbReference>
<accession>W1P8E7</accession>
<keyword evidence="5" id="KW-0418">Kinase</keyword>
<evidence type="ECO:0000313" key="9">
    <source>
        <dbReference type="EMBL" id="ERN03954.1"/>
    </source>
</evidence>
<dbReference type="eggNOG" id="KOG2381">
    <property type="taxonomic scope" value="Eukaryota"/>
</dbReference>
<dbReference type="HOGENOM" id="CLU_027241_1_1_1"/>
<dbReference type="InterPro" id="IPR000403">
    <property type="entry name" value="PI3/4_kinase_cat_dom"/>
</dbReference>
<dbReference type="STRING" id="13333.W1P8E7"/>
<evidence type="ECO:0000256" key="5">
    <source>
        <dbReference type="ARBA" id="ARBA00022777"/>
    </source>
</evidence>
<dbReference type="PANTHER" id="PTHR45800:SF11">
    <property type="entry name" value="PHOSPHATIDYLINOSITOL 3-KINASE-RELATED PROTEIN KINASE"/>
    <property type="match status" value="1"/>
</dbReference>
<dbReference type="AlphaFoldDB" id="W1P8E7"/>
<proteinExistence type="inferred from homology"/>
<evidence type="ECO:0000259" key="8">
    <source>
        <dbReference type="PROSITE" id="PS50290"/>
    </source>
</evidence>
<dbReference type="KEGG" id="atr:18432101"/>
<reference evidence="10" key="1">
    <citation type="journal article" date="2013" name="Science">
        <title>The Amborella genome and the evolution of flowering plants.</title>
        <authorList>
            <consortium name="Amborella Genome Project"/>
        </authorList>
    </citation>
    <scope>NUCLEOTIDE SEQUENCE [LARGE SCALE GENOMIC DNA]</scope>
</reference>
<dbReference type="InterPro" id="IPR044571">
    <property type="entry name" value="P4KG1-8"/>
</dbReference>
<protein>
    <recommendedName>
        <fullName evidence="2">1-phosphatidylinositol 4-kinase</fullName>
        <ecNumber evidence="2">2.7.1.67</ecNumber>
    </recommendedName>
</protein>
<dbReference type="PANTHER" id="PTHR45800">
    <property type="entry name" value="PHOSPHATIDYLINOSITOL 4-KINASE GAMMA"/>
    <property type="match status" value="1"/>
</dbReference>
<dbReference type="Pfam" id="PF00454">
    <property type="entry name" value="PI3_PI4_kinase"/>
    <property type="match status" value="1"/>
</dbReference>